<gene>
    <name evidence="1" type="ORF">IR213_13560</name>
</gene>
<dbReference type="AlphaFoldDB" id="A0A930XVF9"/>
<reference evidence="1" key="1">
    <citation type="submission" date="2020-11" db="EMBL/GenBank/DDBJ databases">
        <title>Genome of Flavobacterium soyangense.</title>
        <authorList>
            <person name="Liu Q."/>
            <person name="Xin Y.-H."/>
        </authorList>
    </citation>
    <scope>NUCLEOTIDE SEQUENCE</scope>
    <source>
        <strain evidence="1">CGMCC 1.13493</strain>
    </source>
</reference>
<accession>A0A930XVF9</accession>
<comment type="caution">
    <text evidence="1">The sequence shown here is derived from an EMBL/GenBank/DDBJ whole genome shotgun (WGS) entry which is preliminary data.</text>
</comment>
<name>A0A930XVF9_9FLAO</name>
<dbReference type="SUPFAM" id="SSF82185">
    <property type="entry name" value="Histone H3 K4-specific methyltransferase SET7/9 N-terminal domain"/>
    <property type="match status" value="1"/>
</dbReference>
<proteinExistence type="predicted"/>
<dbReference type="EMBL" id="JADHEC010000036">
    <property type="protein sequence ID" value="MBF2709605.1"/>
    <property type="molecule type" value="Genomic_DNA"/>
</dbReference>
<keyword evidence="2" id="KW-1185">Reference proteome</keyword>
<sequence length="133" mass="15996">MHKLIYLLILLSCIRVSGQKVYFKEYFGNGKIKSEGWLIEGQKVDYWLYYYENGDKKEEGHFANNKKSKWWIFYNIKDEVSKKCEFANDKMHGLCLIYKDGAIIRAEKYQMGKKIKQWNSIKEFKKDNPIYLL</sequence>
<dbReference type="Gene3D" id="3.90.930.1">
    <property type="match status" value="1"/>
</dbReference>
<evidence type="ECO:0000313" key="2">
    <source>
        <dbReference type="Proteomes" id="UP000646211"/>
    </source>
</evidence>
<dbReference type="RefSeq" id="WP_194312842.1">
    <property type="nucleotide sequence ID" value="NZ_JADHEC010000036.1"/>
</dbReference>
<evidence type="ECO:0000313" key="1">
    <source>
        <dbReference type="EMBL" id="MBF2709605.1"/>
    </source>
</evidence>
<evidence type="ECO:0008006" key="3">
    <source>
        <dbReference type="Google" id="ProtNLM"/>
    </source>
</evidence>
<protein>
    <recommendedName>
        <fullName evidence="3">Membrane-binding protein</fullName>
    </recommendedName>
</protein>
<organism evidence="1 2">
    <name type="scientific">Flavobacterium soyangense</name>
    <dbReference type="NCBI Taxonomy" id="2023265"/>
    <lineage>
        <taxon>Bacteria</taxon>
        <taxon>Pseudomonadati</taxon>
        <taxon>Bacteroidota</taxon>
        <taxon>Flavobacteriia</taxon>
        <taxon>Flavobacteriales</taxon>
        <taxon>Flavobacteriaceae</taxon>
        <taxon>Flavobacterium</taxon>
    </lineage>
</organism>
<dbReference type="Proteomes" id="UP000646211">
    <property type="component" value="Unassembled WGS sequence"/>
</dbReference>